<dbReference type="PANTHER" id="PTHR43877:SF2">
    <property type="entry name" value="AMINOALKYLPHOSPHONATE N-ACETYLTRANSFERASE-RELATED"/>
    <property type="match status" value="1"/>
</dbReference>
<organism evidence="4 5">
    <name type="scientific">Orlajensenia leifsoniae</name>
    <dbReference type="NCBI Taxonomy" id="2561933"/>
    <lineage>
        <taxon>Bacteria</taxon>
        <taxon>Bacillati</taxon>
        <taxon>Actinomycetota</taxon>
        <taxon>Actinomycetes</taxon>
        <taxon>Micrococcales</taxon>
        <taxon>Microbacteriaceae</taxon>
        <taxon>Orlajensenia</taxon>
    </lineage>
</organism>
<keyword evidence="5" id="KW-1185">Reference proteome</keyword>
<dbReference type="InterPro" id="IPR016181">
    <property type="entry name" value="Acyl_CoA_acyltransferase"/>
</dbReference>
<dbReference type="PROSITE" id="PS51186">
    <property type="entry name" value="GNAT"/>
    <property type="match status" value="1"/>
</dbReference>
<dbReference type="InterPro" id="IPR000182">
    <property type="entry name" value="GNAT_dom"/>
</dbReference>
<gene>
    <name evidence="4" type="ORF">E4M00_09125</name>
</gene>
<reference evidence="4 5" key="1">
    <citation type="journal article" date="2018" name="J. Microbiol.">
        <title>Leifsonia flava sp. nov., a novel actinobacterium isolated from the rhizosphere of Aquilegia viridiflora.</title>
        <authorList>
            <person name="Cai Y."/>
            <person name="Tao W.Z."/>
            <person name="Ma Y.J."/>
            <person name="Cheng J."/>
            <person name="Zhang M.Y."/>
            <person name="Zhang Y.X."/>
        </authorList>
    </citation>
    <scope>NUCLEOTIDE SEQUENCE [LARGE SCALE GENOMIC DNA]</scope>
    <source>
        <strain evidence="4 5">SYP-B2174</strain>
    </source>
</reference>
<accession>A0A4Y9R400</accession>
<dbReference type="Gene3D" id="3.40.630.30">
    <property type="match status" value="1"/>
</dbReference>
<dbReference type="EMBL" id="SPQZ01000003">
    <property type="protein sequence ID" value="TFV98175.1"/>
    <property type="molecule type" value="Genomic_DNA"/>
</dbReference>
<dbReference type="InterPro" id="IPR050832">
    <property type="entry name" value="Bact_Acetyltransf"/>
</dbReference>
<dbReference type="RefSeq" id="WP_135120176.1">
    <property type="nucleotide sequence ID" value="NZ_SPQZ01000003.1"/>
</dbReference>
<keyword evidence="1 4" id="KW-0808">Transferase</keyword>
<evidence type="ECO:0000313" key="5">
    <source>
        <dbReference type="Proteomes" id="UP000298127"/>
    </source>
</evidence>
<comment type="caution">
    <text evidence="4">The sequence shown here is derived from an EMBL/GenBank/DDBJ whole genome shotgun (WGS) entry which is preliminary data.</text>
</comment>
<evidence type="ECO:0000256" key="1">
    <source>
        <dbReference type="ARBA" id="ARBA00022679"/>
    </source>
</evidence>
<proteinExistence type="predicted"/>
<evidence type="ECO:0000259" key="3">
    <source>
        <dbReference type="PROSITE" id="PS51186"/>
    </source>
</evidence>
<dbReference type="PANTHER" id="PTHR43877">
    <property type="entry name" value="AMINOALKYLPHOSPHONATE N-ACETYLTRANSFERASE-RELATED-RELATED"/>
    <property type="match status" value="1"/>
</dbReference>
<dbReference type="AlphaFoldDB" id="A0A4Y9R400"/>
<keyword evidence="2" id="KW-0012">Acyltransferase</keyword>
<protein>
    <submittedName>
        <fullName evidence="4">GNAT family N-acetyltransferase</fullName>
    </submittedName>
</protein>
<feature type="domain" description="N-acetyltransferase" evidence="3">
    <location>
        <begin position="5"/>
        <end position="186"/>
    </location>
</feature>
<evidence type="ECO:0000313" key="4">
    <source>
        <dbReference type="EMBL" id="TFV98175.1"/>
    </source>
</evidence>
<name>A0A4Y9R400_9MICO</name>
<dbReference type="GO" id="GO:0016747">
    <property type="term" value="F:acyltransferase activity, transferring groups other than amino-acyl groups"/>
    <property type="evidence" value="ECO:0007669"/>
    <property type="project" value="InterPro"/>
</dbReference>
<evidence type="ECO:0000256" key="2">
    <source>
        <dbReference type="ARBA" id="ARBA00023315"/>
    </source>
</evidence>
<dbReference type="CDD" id="cd04301">
    <property type="entry name" value="NAT_SF"/>
    <property type="match status" value="1"/>
</dbReference>
<dbReference type="Proteomes" id="UP000298127">
    <property type="component" value="Unassembled WGS sequence"/>
</dbReference>
<sequence length="187" mass="20217">MTVAFSIRPTVADDWEQVRALRLEMLADTPLAYAETRGHALDQPESEWRMRGARGLTDHGTSLVAIDENGRWIGAMAGYIPDPEGERADAAAGTATGGRPATGPLLVGVYVAPDVRGREAGVTDALLAGIEAWARTHGDTLTLHVHEDNARAIAAYESRGFERTDVTVPYNLDPAKLELEMVKRLAK</sequence>
<dbReference type="Pfam" id="PF00583">
    <property type="entry name" value="Acetyltransf_1"/>
    <property type="match status" value="1"/>
</dbReference>
<dbReference type="SUPFAM" id="SSF55729">
    <property type="entry name" value="Acyl-CoA N-acyltransferases (Nat)"/>
    <property type="match status" value="1"/>
</dbReference>